<feature type="transmembrane region" description="Helical" evidence="2">
    <location>
        <begin position="47"/>
        <end position="66"/>
    </location>
</feature>
<protein>
    <submittedName>
        <fullName evidence="4">PH domain-containing protein</fullName>
    </submittedName>
</protein>
<reference evidence="4 5" key="1">
    <citation type="submission" date="2024-06" db="EMBL/GenBank/DDBJ databases">
        <title>The Natural Products Discovery Center: Release of the First 8490 Sequenced Strains for Exploring Actinobacteria Biosynthetic Diversity.</title>
        <authorList>
            <person name="Kalkreuter E."/>
            <person name="Kautsar S.A."/>
            <person name="Yang D."/>
            <person name="Bader C.D."/>
            <person name="Teijaro C.N."/>
            <person name="Fluegel L."/>
            <person name="Davis C.M."/>
            <person name="Simpson J.R."/>
            <person name="Lauterbach L."/>
            <person name="Steele A.D."/>
            <person name="Gui C."/>
            <person name="Meng S."/>
            <person name="Li G."/>
            <person name="Viehrig K."/>
            <person name="Ye F."/>
            <person name="Su P."/>
            <person name="Kiefer A.F."/>
            <person name="Nichols A."/>
            <person name="Cepeda A.J."/>
            <person name="Yan W."/>
            <person name="Fan B."/>
            <person name="Jiang Y."/>
            <person name="Adhikari A."/>
            <person name="Zheng C.-J."/>
            <person name="Schuster L."/>
            <person name="Cowan T.M."/>
            <person name="Smanski M.J."/>
            <person name="Chevrette M.G."/>
            <person name="De Carvalho L.P.S."/>
            <person name="Shen B."/>
        </authorList>
    </citation>
    <scope>NUCLEOTIDE SEQUENCE [LARGE SCALE GENOMIC DNA]</scope>
    <source>
        <strain evidence="4 5">NPDC038104</strain>
    </source>
</reference>
<keyword evidence="2" id="KW-1133">Transmembrane helix</keyword>
<accession>A0ABV2YIM8</accession>
<sequence length="216" mass="23186">MNTSPTAPTSPDTVYRSPMALAGGVLTLLVVGGLAVDAFLHGSARAVWTAVGVLLLVVPVVVAFTFRPAVLANEERLRVRNPLRMVTLPWGQVAGFRSGLSHEVLTEDGRKFELWALPVSLRDRRKTLRKAERAGERGRSAAPAGLGSPGAAGPGGVVDEPPRRGTDQIVGELRERWERQVKVSTAQGEVTVRWAYELIAPVLAGLIVLLVLRFTG</sequence>
<dbReference type="RefSeq" id="WP_108954667.1">
    <property type="nucleotide sequence ID" value="NZ_BEVZ01000004.1"/>
</dbReference>
<evidence type="ECO:0000256" key="2">
    <source>
        <dbReference type="SAM" id="Phobius"/>
    </source>
</evidence>
<name>A0ABV2YIM8_9ACTN</name>
<evidence type="ECO:0000259" key="3">
    <source>
        <dbReference type="Pfam" id="PF10756"/>
    </source>
</evidence>
<keyword evidence="2" id="KW-0812">Transmembrane</keyword>
<feature type="domain" description="Low molecular weight protein antigen 6 PH" evidence="3">
    <location>
        <begin position="67"/>
        <end position="135"/>
    </location>
</feature>
<feature type="compositionally biased region" description="Gly residues" evidence="1">
    <location>
        <begin position="147"/>
        <end position="156"/>
    </location>
</feature>
<keyword evidence="5" id="KW-1185">Reference proteome</keyword>
<dbReference type="Pfam" id="PF10756">
    <property type="entry name" value="bPH_6"/>
    <property type="match status" value="1"/>
</dbReference>
<feature type="region of interest" description="Disordered" evidence="1">
    <location>
        <begin position="128"/>
        <end position="165"/>
    </location>
</feature>
<feature type="compositionally biased region" description="Basic and acidic residues" evidence="1">
    <location>
        <begin position="129"/>
        <end position="139"/>
    </location>
</feature>
<proteinExistence type="predicted"/>
<feature type="transmembrane region" description="Helical" evidence="2">
    <location>
        <begin position="20"/>
        <end position="40"/>
    </location>
</feature>
<gene>
    <name evidence="4" type="ORF">AB0E65_15415</name>
</gene>
<dbReference type="Proteomes" id="UP001550850">
    <property type="component" value="Unassembled WGS sequence"/>
</dbReference>
<keyword evidence="2" id="KW-0472">Membrane</keyword>
<dbReference type="InterPro" id="IPR019692">
    <property type="entry name" value="CFP-6_PH"/>
</dbReference>
<evidence type="ECO:0000313" key="4">
    <source>
        <dbReference type="EMBL" id="MEU3555585.1"/>
    </source>
</evidence>
<organism evidence="4 5">
    <name type="scientific">Streptomyces fragilis</name>
    <dbReference type="NCBI Taxonomy" id="67301"/>
    <lineage>
        <taxon>Bacteria</taxon>
        <taxon>Bacillati</taxon>
        <taxon>Actinomycetota</taxon>
        <taxon>Actinomycetes</taxon>
        <taxon>Kitasatosporales</taxon>
        <taxon>Streptomycetaceae</taxon>
        <taxon>Streptomyces</taxon>
    </lineage>
</organism>
<dbReference type="EMBL" id="JBEZUR010000020">
    <property type="protein sequence ID" value="MEU3555585.1"/>
    <property type="molecule type" value="Genomic_DNA"/>
</dbReference>
<feature type="transmembrane region" description="Helical" evidence="2">
    <location>
        <begin position="194"/>
        <end position="212"/>
    </location>
</feature>
<evidence type="ECO:0000313" key="5">
    <source>
        <dbReference type="Proteomes" id="UP001550850"/>
    </source>
</evidence>
<comment type="caution">
    <text evidence="4">The sequence shown here is derived from an EMBL/GenBank/DDBJ whole genome shotgun (WGS) entry which is preliminary data.</text>
</comment>
<evidence type="ECO:0000256" key="1">
    <source>
        <dbReference type="SAM" id="MobiDB-lite"/>
    </source>
</evidence>